<feature type="domain" description="Peptidase M14" evidence="11">
    <location>
        <begin position="11"/>
        <end position="307"/>
    </location>
</feature>
<keyword evidence="8" id="KW-0862">Zinc</keyword>
<dbReference type="InterPro" id="IPR000834">
    <property type="entry name" value="Peptidase_M14"/>
</dbReference>
<feature type="non-terminal residue" evidence="12">
    <location>
        <position position="1"/>
    </location>
</feature>
<evidence type="ECO:0000256" key="10">
    <source>
        <dbReference type="PROSITE-ProRule" id="PRU01379"/>
    </source>
</evidence>
<protein>
    <submittedName>
        <fullName evidence="12">Peptidase M14, carboxypeptidase A</fullName>
    </submittedName>
</protein>
<evidence type="ECO:0000259" key="11">
    <source>
        <dbReference type="PROSITE" id="PS52035"/>
    </source>
</evidence>
<dbReference type="FunFam" id="3.40.630.10:FF:000084">
    <property type="entry name" value="Carboxypeptidase B2"/>
    <property type="match status" value="1"/>
</dbReference>
<dbReference type="Gene3D" id="3.40.630.10">
    <property type="entry name" value="Zn peptidases"/>
    <property type="match status" value="1"/>
</dbReference>
<evidence type="ECO:0000256" key="9">
    <source>
        <dbReference type="ARBA" id="ARBA00023049"/>
    </source>
</evidence>
<dbReference type="InterPro" id="IPR057246">
    <property type="entry name" value="CARBOXYPEPT_ZN_1"/>
</dbReference>
<sequence>GELTDEEFFEEYQSYDTIKSQFKKWAKRYEKYATYHKSIGKSIEGRDIFTFDITDKTYTGEKKEIVYIGGIHAREWISPASVSYISYRLLTDAQSDEQIAEHLKKFIFRIIPLANPDGYEYSRTGDRMWRKNRRDNGDGTFGVDLNRNFPEHWAFAGSTDDTDDETYHGSGPGSEPEVAAIMKYIDSLENPYGAIDWHSYGQKILKNPGWTTTPSENDDILTEIADEMINTFDEFGFKFTQQLSSELYPASGTSDDWLAQDQGLVSFTVELCPTEPEEAIGFELPESSLVKCATAAYYSSTTFAQYLLDFPDIPPNKMFS</sequence>
<keyword evidence="7" id="KW-0378">Hydrolase</keyword>
<dbReference type="GO" id="GO:0006508">
    <property type="term" value="P:proteolysis"/>
    <property type="evidence" value="ECO:0007669"/>
    <property type="project" value="UniProtKB-KW"/>
</dbReference>
<dbReference type="PRINTS" id="PR00765">
    <property type="entry name" value="CRBOXYPTASEA"/>
</dbReference>
<evidence type="ECO:0000256" key="7">
    <source>
        <dbReference type="ARBA" id="ARBA00022801"/>
    </source>
</evidence>
<evidence type="ECO:0000256" key="4">
    <source>
        <dbReference type="ARBA" id="ARBA00022670"/>
    </source>
</evidence>
<dbReference type="Proteomes" id="UP000070444">
    <property type="component" value="Unassembled WGS sequence"/>
</dbReference>
<dbReference type="GO" id="GO:0005615">
    <property type="term" value="C:extracellular space"/>
    <property type="evidence" value="ECO:0007669"/>
    <property type="project" value="TreeGrafter"/>
</dbReference>
<dbReference type="GO" id="GO:0008270">
    <property type="term" value="F:zinc ion binding"/>
    <property type="evidence" value="ECO:0007669"/>
    <property type="project" value="InterPro"/>
</dbReference>
<keyword evidence="6" id="KW-0732">Signal</keyword>
<organism evidence="12 13">
    <name type="scientific">Conidiobolus coronatus (strain ATCC 28846 / CBS 209.66 / NRRL 28638)</name>
    <name type="common">Delacroixia coronata</name>
    <dbReference type="NCBI Taxonomy" id="796925"/>
    <lineage>
        <taxon>Eukaryota</taxon>
        <taxon>Fungi</taxon>
        <taxon>Fungi incertae sedis</taxon>
        <taxon>Zoopagomycota</taxon>
        <taxon>Entomophthoromycotina</taxon>
        <taxon>Entomophthoromycetes</taxon>
        <taxon>Entomophthorales</taxon>
        <taxon>Ancylistaceae</taxon>
        <taxon>Conidiobolus</taxon>
    </lineage>
</organism>
<reference evidence="12 13" key="1">
    <citation type="journal article" date="2015" name="Genome Biol. Evol.">
        <title>Phylogenomic analyses indicate that early fungi evolved digesting cell walls of algal ancestors of land plants.</title>
        <authorList>
            <person name="Chang Y."/>
            <person name="Wang S."/>
            <person name="Sekimoto S."/>
            <person name="Aerts A.L."/>
            <person name="Choi C."/>
            <person name="Clum A."/>
            <person name="LaButti K.M."/>
            <person name="Lindquist E.A."/>
            <person name="Yee Ngan C."/>
            <person name="Ohm R.A."/>
            <person name="Salamov A.A."/>
            <person name="Grigoriev I.V."/>
            <person name="Spatafora J.W."/>
            <person name="Berbee M.L."/>
        </authorList>
    </citation>
    <scope>NUCLEOTIDE SEQUENCE [LARGE SCALE GENOMIC DNA]</scope>
    <source>
        <strain evidence="12 13">NRRL 28638</strain>
    </source>
</reference>
<evidence type="ECO:0000256" key="8">
    <source>
        <dbReference type="ARBA" id="ARBA00022833"/>
    </source>
</evidence>
<comment type="cofactor">
    <cofactor evidence="1">
        <name>Zn(2+)</name>
        <dbReference type="ChEBI" id="CHEBI:29105"/>
    </cofactor>
</comment>
<dbReference type="PANTHER" id="PTHR11705:SF143">
    <property type="entry name" value="SLL0236 PROTEIN"/>
    <property type="match status" value="1"/>
</dbReference>
<gene>
    <name evidence="12" type="ORF">CONCODRAFT_80875</name>
</gene>
<dbReference type="OMA" id="NSHSEEY"/>
<comment type="similarity">
    <text evidence="2 10">Belongs to the peptidase M14 family.</text>
</comment>
<dbReference type="OrthoDB" id="3626597at2759"/>
<dbReference type="PANTHER" id="PTHR11705">
    <property type="entry name" value="PROTEASE FAMILY M14 CARBOXYPEPTIDASE A,B"/>
    <property type="match status" value="1"/>
</dbReference>
<evidence type="ECO:0000256" key="2">
    <source>
        <dbReference type="ARBA" id="ARBA00005988"/>
    </source>
</evidence>
<keyword evidence="13" id="KW-1185">Reference proteome</keyword>
<dbReference type="Pfam" id="PF00246">
    <property type="entry name" value="Peptidase_M14"/>
    <property type="match status" value="1"/>
</dbReference>
<evidence type="ECO:0000256" key="5">
    <source>
        <dbReference type="ARBA" id="ARBA00022723"/>
    </source>
</evidence>
<evidence type="ECO:0000256" key="3">
    <source>
        <dbReference type="ARBA" id="ARBA00022645"/>
    </source>
</evidence>
<dbReference type="PROSITE" id="PS00132">
    <property type="entry name" value="CARBOXYPEPT_ZN_1"/>
    <property type="match status" value="1"/>
</dbReference>
<name>A0A137NQL0_CONC2</name>
<proteinExistence type="inferred from homology"/>
<dbReference type="GO" id="GO:0004181">
    <property type="term" value="F:metallocarboxypeptidase activity"/>
    <property type="evidence" value="ECO:0007669"/>
    <property type="project" value="InterPro"/>
</dbReference>
<evidence type="ECO:0000313" key="12">
    <source>
        <dbReference type="EMBL" id="KXN65049.1"/>
    </source>
</evidence>
<evidence type="ECO:0000313" key="13">
    <source>
        <dbReference type="Proteomes" id="UP000070444"/>
    </source>
</evidence>
<dbReference type="PROSITE" id="PS52035">
    <property type="entry name" value="PEPTIDASE_M14"/>
    <property type="match status" value="1"/>
</dbReference>
<dbReference type="AlphaFoldDB" id="A0A137NQL0"/>
<accession>A0A137NQL0</accession>
<evidence type="ECO:0000256" key="1">
    <source>
        <dbReference type="ARBA" id="ARBA00001947"/>
    </source>
</evidence>
<keyword evidence="5" id="KW-0479">Metal-binding</keyword>
<dbReference type="SUPFAM" id="SSF53187">
    <property type="entry name" value="Zn-dependent exopeptidases"/>
    <property type="match status" value="1"/>
</dbReference>
<evidence type="ECO:0000256" key="6">
    <source>
        <dbReference type="ARBA" id="ARBA00022729"/>
    </source>
</evidence>
<keyword evidence="4" id="KW-0645">Protease</keyword>
<dbReference type="SMART" id="SM00631">
    <property type="entry name" value="Zn_pept"/>
    <property type="match status" value="1"/>
</dbReference>
<keyword evidence="3 12" id="KW-0121">Carboxypeptidase</keyword>
<feature type="active site" description="Proton donor/acceptor" evidence="10">
    <location>
        <position position="270"/>
    </location>
</feature>
<keyword evidence="9" id="KW-0482">Metalloprotease</keyword>
<dbReference type="EMBL" id="KQ965003">
    <property type="protein sequence ID" value="KXN65049.1"/>
    <property type="molecule type" value="Genomic_DNA"/>
</dbReference>